<dbReference type="Pfam" id="PF14380">
    <property type="entry name" value="WAK_assoc"/>
    <property type="match status" value="1"/>
</dbReference>
<evidence type="ECO:0000313" key="10">
    <source>
        <dbReference type="Proteomes" id="UP000515211"/>
    </source>
</evidence>
<evidence type="ECO:0000256" key="7">
    <source>
        <dbReference type="SAM" id="SignalP"/>
    </source>
</evidence>
<comment type="subcellular location">
    <subcellularLocation>
        <location evidence="1">Membrane</location>
        <topology evidence="1">Single-pass membrane protein</topology>
    </subcellularLocation>
</comment>
<feature type="chain" id="PRO_5027657008" description="non-specific serine/threonine protein kinase" evidence="7">
    <location>
        <begin position="29"/>
        <end position="312"/>
    </location>
</feature>
<evidence type="ECO:0000256" key="5">
    <source>
        <dbReference type="ARBA" id="ARBA00047899"/>
    </source>
</evidence>
<keyword evidence="3 7" id="KW-0732">Signal</keyword>
<dbReference type="GO" id="GO:0016020">
    <property type="term" value="C:membrane"/>
    <property type="evidence" value="ECO:0007669"/>
    <property type="project" value="UniProtKB-SubCell"/>
</dbReference>
<comment type="catalytic activity">
    <reaction evidence="6">
        <text>L-seryl-[protein] + ATP = O-phospho-L-seryl-[protein] + ADP + H(+)</text>
        <dbReference type="Rhea" id="RHEA:17989"/>
        <dbReference type="Rhea" id="RHEA-COMP:9863"/>
        <dbReference type="Rhea" id="RHEA-COMP:11604"/>
        <dbReference type="ChEBI" id="CHEBI:15378"/>
        <dbReference type="ChEBI" id="CHEBI:29999"/>
        <dbReference type="ChEBI" id="CHEBI:30616"/>
        <dbReference type="ChEBI" id="CHEBI:83421"/>
        <dbReference type="ChEBI" id="CHEBI:456216"/>
        <dbReference type="EC" id="2.7.11.1"/>
    </reaction>
</comment>
<evidence type="ECO:0000313" key="11">
    <source>
        <dbReference type="RefSeq" id="XP_015957353.1"/>
    </source>
</evidence>
<evidence type="ECO:0000256" key="6">
    <source>
        <dbReference type="ARBA" id="ARBA00048679"/>
    </source>
</evidence>
<feature type="domain" description="Wall-associated receptor kinase galacturonan-binding" evidence="8">
    <location>
        <begin position="33"/>
        <end position="95"/>
    </location>
</feature>
<reference evidence="11" key="2">
    <citation type="submission" date="2025-08" db="UniProtKB">
        <authorList>
            <consortium name="RefSeq"/>
        </authorList>
    </citation>
    <scope>IDENTIFICATION</scope>
    <source>
        <tissue evidence="11">Whole plant</tissue>
    </source>
</reference>
<evidence type="ECO:0000259" key="9">
    <source>
        <dbReference type="Pfam" id="PF14380"/>
    </source>
</evidence>
<dbReference type="EC" id="2.7.11.1" evidence="2"/>
<dbReference type="OrthoDB" id="1933476at2759"/>
<keyword evidence="10" id="KW-1185">Reference proteome</keyword>
<reference evidence="10" key="1">
    <citation type="journal article" date="2016" name="Nat. Genet.">
        <title>The genome sequences of Arachis duranensis and Arachis ipaensis, the diploid ancestors of cultivated peanut.</title>
        <authorList>
            <person name="Bertioli D.J."/>
            <person name="Cannon S.B."/>
            <person name="Froenicke L."/>
            <person name="Huang G."/>
            <person name="Farmer A.D."/>
            <person name="Cannon E.K."/>
            <person name="Liu X."/>
            <person name="Gao D."/>
            <person name="Clevenger J."/>
            <person name="Dash S."/>
            <person name="Ren L."/>
            <person name="Moretzsohn M.C."/>
            <person name="Shirasawa K."/>
            <person name="Huang W."/>
            <person name="Vidigal B."/>
            <person name="Abernathy B."/>
            <person name="Chu Y."/>
            <person name="Niederhuth C.E."/>
            <person name="Umale P."/>
            <person name="Araujo A.C."/>
            <person name="Kozik A."/>
            <person name="Kim K.D."/>
            <person name="Burow M.D."/>
            <person name="Varshney R.K."/>
            <person name="Wang X."/>
            <person name="Zhang X."/>
            <person name="Barkley N."/>
            <person name="Guimaraes P.M."/>
            <person name="Isobe S."/>
            <person name="Guo B."/>
            <person name="Liao B."/>
            <person name="Stalker H.T."/>
            <person name="Schmitz R.J."/>
            <person name="Scheffler B.E."/>
            <person name="Leal-Bertioli S.C."/>
            <person name="Xun X."/>
            <person name="Jackson S.A."/>
            <person name="Michelmore R."/>
            <person name="Ozias-Akins P."/>
        </authorList>
    </citation>
    <scope>NUCLEOTIDE SEQUENCE [LARGE SCALE GENOMIC DNA]</scope>
    <source>
        <strain evidence="10">cv. V14167</strain>
    </source>
</reference>
<protein>
    <recommendedName>
        <fullName evidence="2">non-specific serine/threonine protein kinase</fullName>
        <ecNumber evidence="2">2.7.11.1</ecNumber>
    </recommendedName>
</protein>
<dbReference type="GO" id="GO:0030247">
    <property type="term" value="F:polysaccharide binding"/>
    <property type="evidence" value="ECO:0007669"/>
    <property type="project" value="InterPro"/>
</dbReference>
<dbReference type="InterPro" id="IPR025287">
    <property type="entry name" value="WAK_GUB"/>
</dbReference>
<dbReference type="Pfam" id="PF13947">
    <property type="entry name" value="GUB_WAK_bind"/>
    <property type="match status" value="1"/>
</dbReference>
<sequence length="312" mass="33231">MMEAKQKTMASAHPSILLFLVFISSTVAGTTTCRDTCGSTQLKYPFGTGPGCGSPLFTPYISCTSNGTSDQLTLKTHTASYPITSISYPTSTLTLTPPTMSTCTSMHTSPTNFGLDWATPFQITSTTFILLSCQPPIKATPICDPSLDYLCASIYTCPSVVSLGMPLFPPANTCCVYSPANLDAKGELDLQAMKCGGYASVVSLGDTPTDPTHWVYGVNLKFSYGALQSNYVTSKCNTCEYSGGICGYATPGDAFLCVCKGGYNTSLDCSNNGFNQNQLQDYLWDSFSSPTMSPPSGYVWSFILAGIVSSLF</sequence>
<dbReference type="GeneID" id="107481597"/>
<evidence type="ECO:0000256" key="2">
    <source>
        <dbReference type="ARBA" id="ARBA00012513"/>
    </source>
</evidence>
<evidence type="ECO:0000259" key="8">
    <source>
        <dbReference type="Pfam" id="PF13947"/>
    </source>
</evidence>
<dbReference type="Proteomes" id="UP000515211">
    <property type="component" value="Chromosome 3"/>
</dbReference>
<dbReference type="RefSeq" id="XP_015957353.1">
    <property type="nucleotide sequence ID" value="XM_016101867.3"/>
</dbReference>
<dbReference type="AlphaFoldDB" id="A0A6P4CUL7"/>
<accession>A0A6P4CUL7</accession>
<evidence type="ECO:0000256" key="3">
    <source>
        <dbReference type="ARBA" id="ARBA00022729"/>
    </source>
</evidence>
<proteinExistence type="predicted"/>
<evidence type="ECO:0000256" key="4">
    <source>
        <dbReference type="ARBA" id="ARBA00023180"/>
    </source>
</evidence>
<dbReference type="PANTHER" id="PTHR33355:SF1">
    <property type="entry name" value="WALL-ASSOCIATED RECEPTOR KINASE-LIKE 15"/>
    <property type="match status" value="1"/>
</dbReference>
<name>A0A6P4CUL7_ARADU</name>
<comment type="catalytic activity">
    <reaction evidence="5">
        <text>L-threonyl-[protein] + ATP = O-phospho-L-threonyl-[protein] + ADP + H(+)</text>
        <dbReference type="Rhea" id="RHEA:46608"/>
        <dbReference type="Rhea" id="RHEA-COMP:11060"/>
        <dbReference type="Rhea" id="RHEA-COMP:11605"/>
        <dbReference type="ChEBI" id="CHEBI:15378"/>
        <dbReference type="ChEBI" id="CHEBI:30013"/>
        <dbReference type="ChEBI" id="CHEBI:30616"/>
        <dbReference type="ChEBI" id="CHEBI:61977"/>
        <dbReference type="ChEBI" id="CHEBI:456216"/>
        <dbReference type="EC" id="2.7.11.1"/>
    </reaction>
</comment>
<dbReference type="KEGG" id="adu:107481597"/>
<keyword evidence="4" id="KW-0325">Glycoprotein</keyword>
<gene>
    <name evidence="11" type="primary">LOC107481597</name>
</gene>
<dbReference type="InterPro" id="IPR032872">
    <property type="entry name" value="WAK_assoc_C"/>
</dbReference>
<evidence type="ECO:0000256" key="1">
    <source>
        <dbReference type="ARBA" id="ARBA00004167"/>
    </source>
</evidence>
<organism evidence="10 11">
    <name type="scientific">Arachis duranensis</name>
    <name type="common">Wild peanut</name>
    <dbReference type="NCBI Taxonomy" id="130453"/>
    <lineage>
        <taxon>Eukaryota</taxon>
        <taxon>Viridiplantae</taxon>
        <taxon>Streptophyta</taxon>
        <taxon>Embryophyta</taxon>
        <taxon>Tracheophyta</taxon>
        <taxon>Spermatophyta</taxon>
        <taxon>Magnoliopsida</taxon>
        <taxon>eudicotyledons</taxon>
        <taxon>Gunneridae</taxon>
        <taxon>Pentapetalae</taxon>
        <taxon>rosids</taxon>
        <taxon>fabids</taxon>
        <taxon>Fabales</taxon>
        <taxon>Fabaceae</taxon>
        <taxon>Papilionoideae</taxon>
        <taxon>50 kb inversion clade</taxon>
        <taxon>dalbergioids sensu lato</taxon>
        <taxon>Dalbergieae</taxon>
        <taxon>Pterocarpus clade</taxon>
        <taxon>Arachis</taxon>
    </lineage>
</organism>
<feature type="domain" description="Wall-associated receptor kinase C-terminal" evidence="9">
    <location>
        <begin position="231"/>
        <end position="261"/>
    </location>
</feature>
<dbReference type="GO" id="GO:0004674">
    <property type="term" value="F:protein serine/threonine kinase activity"/>
    <property type="evidence" value="ECO:0007669"/>
    <property type="project" value="UniProtKB-EC"/>
</dbReference>
<dbReference type="PANTHER" id="PTHR33355">
    <property type="entry name" value="WALL-ASSOCIATED RECEPTOR KINASE CARBOXY-TERMINAL PROTEIN-RELATED"/>
    <property type="match status" value="1"/>
</dbReference>
<feature type="signal peptide" evidence="7">
    <location>
        <begin position="1"/>
        <end position="28"/>
    </location>
</feature>